<reference evidence="3" key="1">
    <citation type="submission" date="2016-10" db="EMBL/GenBank/DDBJ databases">
        <authorList>
            <person name="Varghese N."/>
            <person name="Submissions S."/>
        </authorList>
    </citation>
    <scope>NUCLEOTIDE SEQUENCE [LARGE SCALE GENOMIC DNA]</scope>
    <source>
        <strain evidence="3">DSM 15310</strain>
    </source>
</reference>
<evidence type="ECO:0000259" key="1">
    <source>
        <dbReference type="Pfam" id="PF25164"/>
    </source>
</evidence>
<keyword evidence="3" id="KW-1185">Reference proteome</keyword>
<dbReference type="EMBL" id="FOHS01000005">
    <property type="protein sequence ID" value="SET99281.1"/>
    <property type="molecule type" value="Genomic_DNA"/>
</dbReference>
<proteinExistence type="predicted"/>
<dbReference type="Proteomes" id="UP000198697">
    <property type="component" value="Unassembled WGS sequence"/>
</dbReference>
<dbReference type="Pfam" id="PF25164">
    <property type="entry name" value="CoiA_N"/>
    <property type="match status" value="1"/>
</dbReference>
<sequence length="537" mass="61833">MDSYSHENNVYAYDIKQCVKHISEVASGRKGYYCMGCGRQMQAKKGFQRRNHFAHDATDVENRGKCTFSDETHRHKLAKEALQRLKQIRVPSLYKYSPFDMEDEPRLIRNAHNIEAARVEAELPFFENEAGEVKWGRNLDMSESTGRHLLIQPDIAFFNKEGKPILLIEIVATHKVNKEKLIKIWRLGIDTIQVTVPKDSPEEIESSFYQSTRTKWLYNNEQERTDYLQLSSGNGEGVPPLDAFQRQLLKSEESVACREAQINNLLRAIGKCVGSEQYRAAQTAIINEISRVEGNATRVGAEVRAVQNRHTETATEQLRPEEKLLDRETEIFAQSDQSLRRKTLNLEERYIRKRGEIATAQSNYQPSSQTEIDRIARDLVQLGTGGGTLEERESEFAAETARLERAYKNEQTEIEDSIRREKETINSFTARRTELPEYYRKVEVGIRQEFELEEGQLRDNTAASEAEMRADFERLGRESVEAVEREDDKGPSSINRRIGKTLEAGRLLDTMEAEGNIIRRLRKAKAAFDSRAYKNWI</sequence>
<dbReference type="AlphaFoldDB" id="A0A1I0IQS0"/>
<dbReference type="OrthoDB" id="1490774at2"/>
<evidence type="ECO:0000313" key="2">
    <source>
        <dbReference type="EMBL" id="SET99281.1"/>
    </source>
</evidence>
<dbReference type="InterPro" id="IPR057253">
    <property type="entry name" value="CoiA-like_N"/>
</dbReference>
<organism evidence="2 3">
    <name type="scientific">Hymenobacter actinosclerus</name>
    <dbReference type="NCBI Taxonomy" id="82805"/>
    <lineage>
        <taxon>Bacteria</taxon>
        <taxon>Pseudomonadati</taxon>
        <taxon>Bacteroidota</taxon>
        <taxon>Cytophagia</taxon>
        <taxon>Cytophagales</taxon>
        <taxon>Hymenobacteraceae</taxon>
        <taxon>Hymenobacter</taxon>
    </lineage>
</organism>
<dbReference type="RefSeq" id="WP_143069890.1">
    <property type="nucleotide sequence ID" value="NZ_FOHS01000005.1"/>
</dbReference>
<evidence type="ECO:0000313" key="3">
    <source>
        <dbReference type="Proteomes" id="UP000198697"/>
    </source>
</evidence>
<dbReference type="STRING" id="82805.SAMN04487998_3443"/>
<name>A0A1I0IQS0_9BACT</name>
<protein>
    <submittedName>
        <fullName evidence="2">Competence protein CoiA-like family protein</fullName>
    </submittedName>
</protein>
<feature type="domain" description="Competence protein CoiA-like N-terminal" evidence="1">
    <location>
        <begin position="28"/>
        <end position="57"/>
    </location>
</feature>
<gene>
    <name evidence="2" type="ORF">SAMN04487998_3443</name>
</gene>
<accession>A0A1I0IQS0</accession>